<dbReference type="PANTHER" id="PTHR48106">
    <property type="entry name" value="QUINONE OXIDOREDUCTASE PIG3-RELATED"/>
    <property type="match status" value="1"/>
</dbReference>
<dbReference type="PANTHER" id="PTHR48106:SF18">
    <property type="entry name" value="QUINONE OXIDOREDUCTASE PIG3"/>
    <property type="match status" value="1"/>
</dbReference>
<dbReference type="SUPFAM" id="SSF51735">
    <property type="entry name" value="NAD(P)-binding Rossmann-fold domains"/>
    <property type="match status" value="1"/>
</dbReference>
<reference evidence="4 5" key="1">
    <citation type="submission" date="2018-11" db="EMBL/GenBank/DDBJ databases">
        <title>Trebonia kvetii gen.nov., sp.nov., a novel acidophilic actinobacterium, and proposal of the new actinobacterial family Treboniaceae fam. nov.</title>
        <authorList>
            <person name="Rapoport D."/>
            <person name="Sagova-Mareckova M."/>
            <person name="Sedlacek I."/>
            <person name="Provaznik J."/>
            <person name="Kralova S."/>
            <person name="Pavlinic D."/>
            <person name="Benes V."/>
            <person name="Kopecky J."/>
        </authorList>
    </citation>
    <scope>NUCLEOTIDE SEQUENCE [LARGE SCALE GENOMIC DNA]</scope>
    <source>
        <strain evidence="4 5">15Tr583</strain>
    </source>
</reference>
<feature type="domain" description="Enoyl reductase (ER)" evidence="3">
    <location>
        <begin position="6"/>
        <end position="297"/>
    </location>
</feature>
<protein>
    <submittedName>
        <fullName evidence="4">Oxidoreductase</fullName>
    </submittedName>
</protein>
<organism evidence="4 5">
    <name type="scientific">Trebonia kvetii</name>
    <dbReference type="NCBI Taxonomy" id="2480626"/>
    <lineage>
        <taxon>Bacteria</taxon>
        <taxon>Bacillati</taxon>
        <taxon>Actinomycetota</taxon>
        <taxon>Actinomycetes</taxon>
        <taxon>Streptosporangiales</taxon>
        <taxon>Treboniaceae</taxon>
        <taxon>Trebonia</taxon>
    </lineage>
</organism>
<proteinExistence type="predicted"/>
<dbReference type="OrthoDB" id="3813297at2"/>
<keyword evidence="1" id="KW-0521">NADP</keyword>
<accession>A0A6P2BWK1</accession>
<keyword evidence="2" id="KW-0560">Oxidoreductase</keyword>
<comment type="caution">
    <text evidence="4">The sequence shown here is derived from an EMBL/GenBank/DDBJ whole genome shotgun (WGS) entry which is preliminary data.</text>
</comment>
<dbReference type="InterPro" id="IPR013154">
    <property type="entry name" value="ADH-like_N"/>
</dbReference>
<dbReference type="Pfam" id="PF08240">
    <property type="entry name" value="ADH_N"/>
    <property type="match status" value="1"/>
</dbReference>
<dbReference type="InterPro" id="IPR011032">
    <property type="entry name" value="GroES-like_sf"/>
</dbReference>
<dbReference type="GO" id="GO:0016651">
    <property type="term" value="F:oxidoreductase activity, acting on NAD(P)H"/>
    <property type="evidence" value="ECO:0007669"/>
    <property type="project" value="TreeGrafter"/>
</dbReference>
<dbReference type="AlphaFoldDB" id="A0A6P2BWK1"/>
<dbReference type="EMBL" id="RPFW01000006">
    <property type="protein sequence ID" value="TVZ01573.1"/>
    <property type="molecule type" value="Genomic_DNA"/>
</dbReference>
<dbReference type="InterPro" id="IPR013149">
    <property type="entry name" value="ADH-like_C"/>
</dbReference>
<sequence>MKAIVNTPAGAGIADVDDPRPAAGEALVAVRAFSVNRGELALLAARTDDWRPGQDIAGVVVEQAADGSGPPPGTRVVALVEQAGWSELAAVPTARLSALPDEVSIEQAAALPLAGLTALRTLRLGGDLLGRRVLVTGASGGLGGMQVQLAVAAGAQVTAVARAQHAKELLRRGATSVVASPSDADGLYDLVTDWVGGASLAAALAKVAPGGTVVVGSGNPDKTPINIYDFLGHEGARLVSYLSYAHPEPPGPDLAILTGLVAARRLDPVLGLVDAWTKLSEAAQALAERRITGKAVLTIG</sequence>
<dbReference type="Gene3D" id="3.40.50.720">
    <property type="entry name" value="NAD(P)-binding Rossmann-like Domain"/>
    <property type="match status" value="1"/>
</dbReference>
<evidence type="ECO:0000313" key="5">
    <source>
        <dbReference type="Proteomes" id="UP000460272"/>
    </source>
</evidence>
<dbReference type="SMART" id="SM00829">
    <property type="entry name" value="PKS_ER"/>
    <property type="match status" value="1"/>
</dbReference>
<evidence type="ECO:0000256" key="1">
    <source>
        <dbReference type="ARBA" id="ARBA00022857"/>
    </source>
</evidence>
<dbReference type="RefSeq" id="WP_145858285.1">
    <property type="nucleotide sequence ID" value="NZ_RPFW01000006.1"/>
</dbReference>
<dbReference type="InterPro" id="IPR036291">
    <property type="entry name" value="NAD(P)-bd_dom_sf"/>
</dbReference>
<gene>
    <name evidence="4" type="ORF">EAS64_29205</name>
</gene>
<dbReference type="SUPFAM" id="SSF50129">
    <property type="entry name" value="GroES-like"/>
    <property type="match status" value="1"/>
</dbReference>
<dbReference type="Proteomes" id="UP000460272">
    <property type="component" value="Unassembled WGS sequence"/>
</dbReference>
<dbReference type="Gene3D" id="3.90.180.10">
    <property type="entry name" value="Medium-chain alcohol dehydrogenases, catalytic domain"/>
    <property type="match status" value="1"/>
</dbReference>
<name>A0A6P2BWK1_9ACTN</name>
<keyword evidence="5" id="KW-1185">Reference proteome</keyword>
<dbReference type="Pfam" id="PF00107">
    <property type="entry name" value="ADH_zinc_N"/>
    <property type="match status" value="1"/>
</dbReference>
<dbReference type="GO" id="GO:0070402">
    <property type="term" value="F:NADPH binding"/>
    <property type="evidence" value="ECO:0007669"/>
    <property type="project" value="TreeGrafter"/>
</dbReference>
<evidence type="ECO:0000259" key="3">
    <source>
        <dbReference type="SMART" id="SM00829"/>
    </source>
</evidence>
<evidence type="ECO:0000256" key="2">
    <source>
        <dbReference type="ARBA" id="ARBA00023002"/>
    </source>
</evidence>
<evidence type="ECO:0000313" key="4">
    <source>
        <dbReference type="EMBL" id="TVZ01573.1"/>
    </source>
</evidence>
<dbReference type="InterPro" id="IPR020843">
    <property type="entry name" value="ER"/>
</dbReference>